<keyword evidence="3" id="KW-1185">Reference proteome</keyword>
<comment type="caution">
    <text evidence="2">The sequence shown here is derived from an EMBL/GenBank/DDBJ whole genome shotgun (WGS) entry which is preliminary data.</text>
</comment>
<dbReference type="EMBL" id="QTJU01000003">
    <property type="protein sequence ID" value="RFM28012.1"/>
    <property type="molecule type" value="Genomic_DNA"/>
</dbReference>
<evidence type="ECO:0000256" key="1">
    <source>
        <dbReference type="SAM" id="SignalP"/>
    </source>
</evidence>
<dbReference type="Proteomes" id="UP000261284">
    <property type="component" value="Unassembled WGS sequence"/>
</dbReference>
<accession>A0A3E1NJB6</accession>
<dbReference type="PROSITE" id="PS51257">
    <property type="entry name" value="PROKAR_LIPOPROTEIN"/>
    <property type="match status" value="1"/>
</dbReference>
<dbReference type="RefSeq" id="WP_116847258.1">
    <property type="nucleotide sequence ID" value="NZ_QTJU01000003.1"/>
</dbReference>
<keyword evidence="1" id="KW-0732">Signal</keyword>
<sequence>MKKNKLPLLALAATALAAATITGCFKSNDSQPASLTKNQVFMVQKPWAIRSITIPKKNDSTQDSSIFQPCHSKAGIYFGQPVYSDGSGAFAYLDSAKGCDSNAFHYGQGRWLFATAAEDSLATLNYSYGISVMKVLALNDSVLQVRFIDSMRNAPKILKTITFVH</sequence>
<proteinExistence type="predicted"/>
<name>A0A3E1NJB6_9BACT</name>
<protein>
    <recommendedName>
        <fullName evidence="4">Lipocalin-like domain-containing protein</fullName>
    </recommendedName>
</protein>
<evidence type="ECO:0008006" key="4">
    <source>
        <dbReference type="Google" id="ProtNLM"/>
    </source>
</evidence>
<evidence type="ECO:0000313" key="3">
    <source>
        <dbReference type="Proteomes" id="UP000261284"/>
    </source>
</evidence>
<evidence type="ECO:0000313" key="2">
    <source>
        <dbReference type="EMBL" id="RFM28012.1"/>
    </source>
</evidence>
<organism evidence="2 3">
    <name type="scientific">Deminuibacter soli</name>
    <dbReference type="NCBI Taxonomy" id="2291815"/>
    <lineage>
        <taxon>Bacteria</taxon>
        <taxon>Pseudomonadati</taxon>
        <taxon>Bacteroidota</taxon>
        <taxon>Chitinophagia</taxon>
        <taxon>Chitinophagales</taxon>
        <taxon>Chitinophagaceae</taxon>
        <taxon>Deminuibacter</taxon>
    </lineage>
</organism>
<feature type="chain" id="PRO_5017545033" description="Lipocalin-like domain-containing protein" evidence="1">
    <location>
        <begin position="18"/>
        <end position="165"/>
    </location>
</feature>
<dbReference type="AlphaFoldDB" id="A0A3E1NJB6"/>
<feature type="signal peptide" evidence="1">
    <location>
        <begin position="1"/>
        <end position="17"/>
    </location>
</feature>
<reference evidence="2 3" key="1">
    <citation type="submission" date="2018-08" db="EMBL/GenBank/DDBJ databases">
        <title>Chitinophagaceae sp. K23C18032701, a novel bacterium isolated from forest soil.</title>
        <authorList>
            <person name="Wang C."/>
        </authorList>
    </citation>
    <scope>NUCLEOTIDE SEQUENCE [LARGE SCALE GENOMIC DNA]</scope>
    <source>
        <strain evidence="2 3">K23C18032701</strain>
    </source>
</reference>
<gene>
    <name evidence="2" type="ORF">DXN05_10750</name>
</gene>